<dbReference type="PANTHER" id="PTHR42763">
    <property type="entry name" value="ADP-GLUCOSE PHOSPHORYLASE"/>
    <property type="match status" value="1"/>
</dbReference>
<proteinExistence type="inferred from homology"/>
<keyword evidence="5 9" id="KW-0862">Zinc</keyword>
<dbReference type="Proteomes" id="UP000183975">
    <property type="component" value="Unassembled WGS sequence"/>
</dbReference>
<gene>
    <name evidence="12" type="ORF">SAMN02745138_02515</name>
</gene>
<evidence type="ECO:0000256" key="4">
    <source>
        <dbReference type="ARBA" id="ARBA00022723"/>
    </source>
</evidence>
<dbReference type="GeneID" id="78176411"/>
<organism evidence="12 13">
    <name type="scientific">Anaerotignum lactatifermentans DSM 14214</name>
    <dbReference type="NCBI Taxonomy" id="1121323"/>
    <lineage>
        <taxon>Bacteria</taxon>
        <taxon>Bacillati</taxon>
        <taxon>Bacillota</taxon>
        <taxon>Clostridia</taxon>
        <taxon>Lachnospirales</taxon>
        <taxon>Anaerotignaceae</taxon>
        <taxon>Anaerotignum</taxon>
    </lineage>
</organism>
<dbReference type="PIRSF" id="PIRSF000808">
    <property type="entry name" value="GalT"/>
    <property type="match status" value="1"/>
</dbReference>
<feature type="domain" description="Galactose-1-phosphate uridyl transferase C-terminal" evidence="11">
    <location>
        <begin position="189"/>
        <end position="255"/>
    </location>
</feature>
<dbReference type="EMBL" id="FRAH01000051">
    <property type="protein sequence ID" value="SHK88526.1"/>
    <property type="molecule type" value="Genomic_DNA"/>
</dbReference>
<dbReference type="InterPro" id="IPR036265">
    <property type="entry name" value="HIT-like_sf"/>
</dbReference>
<protein>
    <submittedName>
        <fullName evidence="12">UDPglucose--hexose-1-phosphate uridylyltransferase</fullName>
    </submittedName>
</protein>
<dbReference type="GO" id="GO:0008108">
    <property type="term" value="F:UDP-glucose:hexose-1-phosphate uridylyltransferase activity"/>
    <property type="evidence" value="ECO:0007669"/>
    <property type="project" value="InterPro"/>
</dbReference>
<dbReference type="InterPro" id="IPR005849">
    <property type="entry name" value="GalP_Utransf_N"/>
</dbReference>
<feature type="binding site" evidence="9">
    <location>
        <position position="43"/>
    </location>
    <ligand>
        <name>Zn(2+)</name>
        <dbReference type="ChEBI" id="CHEBI:29105"/>
    </ligand>
</feature>
<name>A0A1M6W4T9_9FIRM</name>
<dbReference type="RefSeq" id="WP_072852315.1">
    <property type="nucleotide sequence ID" value="NZ_FRAH01000051.1"/>
</dbReference>
<sequence length="321" mass="37232">MSEFRRNPFTGEWTLYAENRKNRPYEFTWSKPERKTGEKCPFCRGHESWTTPAVYQDGADGVWSIRVFPNMYPAVSASGFYSERESFYEQTVGTGRHEVLVDTPTHGETIDEFSLNHMQEVLMALRMRYVSIRAEENTEYVQIFKNCGAEAGMSIQHSHWQLVGVPIVPERIRKMMDLGMGKSCRFCEMLLHEQEQKKRIAYENKTFLAITPYASRYPYEVWVMPKAHRKAFGELTAEEMSDLAEMLYVLLPKVAKLRQDVGYNLCLMDSPKFGDFHWHLQILPRIGGFAGFENATDCFINTVRPEDAAAYYRGDEEETEA</sequence>
<feature type="domain" description="Galactose-1-phosphate uridyl transferase N-terminal" evidence="10">
    <location>
        <begin position="3"/>
        <end position="167"/>
    </location>
</feature>
<dbReference type="GO" id="GO:0006012">
    <property type="term" value="P:galactose metabolic process"/>
    <property type="evidence" value="ECO:0007669"/>
    <property type="project" value="UniProtKB-UniPathway"/>
</dbReference>
<evidence type="ECO:0000256" key="8">
    <source>
        <dbReference type="PIRSR" id="PIRSR000808-1"/>
    </source>
</evidence>
<dbReference type="PANTHER" id="PTHR42763:SF2">
    <property type="entry name" value="ADP-GLUCOSE PHOSPHORYLASE"/>
    <property type="match status" value="1"/>
</dbReference>
<dbReference type="Pfam" id="PF02744">
    <property type="entry name" value="GalP_UDP_tr_C"/>
    <property type="match status" value="1"/>
</dbReference>
<evidence type="ECO:0000256" key="6">
    <source>
        <dbReference type="ARBA" id="ARBA00023144"/>
    </source>
</evidence>
<dbReference type="Pfam" id="PF01087">
    <property type="entry name" value="GalP_UDP_transf"/>
    <property type="match status" value="1"/>
</dbReference>
<feature type="active site" description="Tele-UMP-histidine intermediate" evidence="8">
    <location>
        <position position="159"/>
    </location>
</feature>
<keyword evidence="2 12" id="KW-0808">Transferase</keyword>
<dbReference type="UniPathway" id="UPA00214"/>
<dbReference type="GO" id="GO:0008270">
    <property type="term" value="F:zinc ion binding"/>
    <property type="evidence" value="ECO:0007669"/>
    <property type="project" value="InterPro"/>
</dbReference>
<keyword evidence="7" id="KW-0119">Carbohydrate metabolism</keyword>
<keyword evidence="13" id="KW-1185">Reference proteome</keyword>
<dbReference type="OrthoDB" id="9769064at2"/>
<evidence type="ECO:0000256" key="2">
    <source>
        <dbReference type="ARBA" id="ARBA00022679"/>
    </source>
</evidence>
<evidence type="ECO:0000256" key="5">
    <source>
        <dbReference type="ARBA" id="ARBA00022833"/>
    </source>
</evidence>
<evidence type="ECO:0000256" key="9">
    <source>
        <dbReference type="PIRSR" id="PIRSR000808-3"/>
    </source>
</evidence>
<evidence type="ECO:0000313" key="13">
    <source>
        <dbReference type="Proteomes" id="UP000183975"/>
    </source>
</evidence>
<accession>A0A1M6W4T9</accession>
<dbReference type="InterPro" id="IPR053177">
    <property type="entry name" value="ADP-glucose_phosphorylase"/>
</dbReference>
<keyword evidence="6" id="KW-0299">Galactose metabolism</keyword>
<evidence type="ECO:0000313" key="12">
    <source>
        <dbReference type="EMBL" id="SHK88526.1"/>
    </source>
</evidence>
<evidence type="ECO:0000256" key="7">
    <source>
        <dbReference type="ARBA" id="ARBA00023277"/>
    </source>
</evidence>
<comment type="similarity">
    <text evidence="1">Belongs to the galactose-1-phosphate uridylyltransferase type 1 family.</text>
</comment>
<keyword evidence="3 12" id="KW-0548">Nucleotidyltransferase</keyword>
<reference evidence="12 13" key="1">
    <citation type="submission" date="2016-11" db="EMBL/GenBank/DDBJ databases">
        <authorList>
            <person name="Jaros S."/>
            <person name="Januszkiewicz K."/>
            <person name="Wedrychowicz H."/>
        </authorList>
    </citation>
    <scope>NUCLEOTIDE SEQUENCE [LARGE SCALE GENOMIC DNA]</scope>
    <source>
        <strain evidence="12 13">DSM 14214</strain>
    </source>
</reference>
<dbReference type="SUPFAM" id="SSF54197">
    <property type="entry name" value="HIT-like"/>
    <property type="match status" value="2"/>
</dbReference>
<dbReference type="InterPro" id="IPR001937">
    <property type="entry name" value="GalP_UDPtransf1"/>
</dbReference>
<keyword evidence="4 9" id="KW-0479">Metal-binding</keyword>
<evidence type="ECO:0000259" key="10">
    <source>
        <dbReference type="Pfam" id="PF01087"/>
    </source>
</evidence>
<dbReference type="InterPro" id="IPR005850">
    <property type="entry name" value="GalP_Utransf_C"/>
</dbReference>
<dbReference type="AlphaFoldDB" id="A0A1M6W4T9"/>
<dbReference type="Gene3D" id="3.30.428.10">
    <property type="entry name" value="HIT-like"/>
    <property type="match status" value="2"/>
</dbReference>
<evidence type="ECO:0000256" key="3">
    <source>
        <dbReference type="ARBA" id="ARBA00022695"/>
    </source>
</evidence>
<feature type="binding site" evidence="9">
    <location>
        <position position="106"/>
    </location>
    <ligand>
        <name>Zn(2+)</name>
        <dbReference type="ChEBI" id="CHEBI:29105"/>
    </ligand>
</feature>
<evidence type="ECO:0000259" key="11">
    <source>
        <dbReference type="Pfam" id="PF02744"/>
    </source>
</evidence>
<feature type="binding site" evidence="9">
    <location>
        <position position="40"/>
    </location>
    <ligand>
        <name>Zn(2+)</name>
        <dbReference type="ChEBI" id="CHEBI:29105"/>
    </ligand>
</feature>
<feature type="binding site" evidence="9">
    <location>
        <position position="157"/>
    </location>
    <ligand>
        <name>Zn(2+)</name>
        <dbReference type="ChEBI" id="CHEBI:29105"/>
    </ligand>
</feature>
<comment type="cofactor">
    <cofactor evidence="9">
        <name>Zn(2+)</name>
        <dbReference type="ChEBI" id="CHEBI:29105"/>
    </cofactor>
    <text evidence="9">Binds 1 zinc ion per subunit.</text>
</comment>
<evidence type="ECO:0000256" key="1">
    <source>
        <dbReference type="ARBA" id="ARBA00010951"/>
    </source>
</evidence>